<evidence type="ECO:0000259" key="2">
    <source>
        <dbReference type="PROSITE" id="PS50995"/>
    </source>
</evidence>
<protein>
    <submittedName>
        <fullName evidence="3">DNA-binding MarR family transcriptional regulator</fullName>
    </submittedName>
</protein>
<name>A0A7W5B2U8_9BACL</name>
<dbReference type="InterPro" id="IPR000835">
    <property type="entry name" value="HTH_MarR-typ"/>
</dbReference>
<dbReference type="Pfam" id="PF12802">
    <property type="entry name" value="MarR_2"/>
    <property type="match status" value="1"/>
</dbReference>
<keyword evidence="1 3" id="KW-0238">DNA-binding</keyword>
<gene>
    <name evidence="3" type="ORF">FHS18_004978</name>
</gene>
<reference evidence="3 4" key="1">
    <citation type="submission" date="2020-08" db="EMBL/GenBank/DDBJ databases">
        <title>Genomic Encyclopedia of Type Strains, Phase III (KMG-III): the genomes of soil and plant-associated and newly described type strains.</title>
        <authorList>
            <person name="Whitman W."/>
        </authorList>
    </citation>
    <scope>NUCLEOTIDE SEQUENCE [LARGE SCALE GENOMIC DNA]</scope>
    <source>
        <strain evidence="3 4">CECT 5862</strain>
    </source>
</reference>
<evidence type="ECO:0000256" key="1">
    <source>
        <dbReference type="ARBA" id="ARBA00023125"/>
    </source>
</evidence>
<dbReference type="RefSeq" id="WP_183602990.1">
    <property type="nucleotide sequence ID" value="NZ_JACHXK010000015.1"/>
</dbReference>
<dbReference type="GO" id="GO:0003677">
    <property type="term" value="F:DNA binding"/>
    <property type="evidence" value="ECO:0007669"/>
    <property type="project" value="UniProtKB-KW"/>
</dbReference>
<dbReference type="InterPro" id="IPR039422">
    <property type="entry name" value="MarR/SlyA-like"/>
</dbReference>
<accession>A0A7W5B2U8</accession>
<comment type="caution">
    <text evidence="3">The sequence shown here is derived from an EMBL/GenBank/DDBJ whole genome shotgun (WGS) entry which is preliminary data.</text>
</comment>
<dbReference type="PROSITE" id="PS50995">
    <property type="entry name" value="HTH_MARR_2"/>
    <property type="match status" value="1"/>
</dbReference>
<dbReference type="SMART" id="SM00347">
    <property type="entry name" value="HTH_MARR"/>
    <property type="match status" value="1"/>
</dbReference>
<dbReference type="Proteomes" id="UP000570361">
    <property type="component" value="Unassembled WGS sequence"/>
</dbReference>
<keyword evidence="4" id="KW-1185">Reference proteome</keyword>
<dbReference type="EMBL" id="JACHXK010000015">
    <property type="protein sequence ID" value="MBB3112876.1"/>
    <property type="molecule type" value="Genomic_DNA"/>
</dbReference>
<sequence>MEKNRLPKSVYEQLASFRYRIRKFIRFSEEAARQKGLTPQYHQLMLAIMGFPERDYATPKELAERLQITPHACLELIQRCEELELVKRSPNEKDRRSIFIHLTEQGMALLEELSEIHRDELKRAGLLDIVQSEQFAEFGTNGHERN</sequence>
<dbReference type="SUPFAM" id="SSF46785">
    <property type="entry name" value="Winged helix' DNA-binding domain"/>
    <property type="match status" value="1"/>
</dbReference>
<dbReference type="PRINTS" id="PR00598">
    <property type="entry name" value="HTHMARR"/>
</dbReference>
<dbReference type="GO" id="GO:0006950">
    <property type="term" value="P:response to stress"/>
    <property type="evidence" value="ECO:0007669"/>
    <property type="project" value="TreeGrafter"/>
</dbReference>
<evidence type="ECO:0000313" key="3">
    <source>
        <dbReference type="EMBL" id="MBB3112876.1"/>
    </source>
</evidence>
<dbReference type="InterPro" id="IPR036390">
    <property type="entry name" value="WH_DNA-bd_sf"/>
</dbReference>
<dbReference type="InterPro" id="IPR036388">
    <property type="entry name" value="WH-like_DNA-bd_sf"/>
</dbReference>
<dbReference type="PANTHER" id="PTHR33164:SF43">
    <property type="entry name" value="HTH-TYPE TRANSCRIPTIONAL REPRESSOR YETL"/>
    <property type="match status" value="1"/>
</dbReference>
<dbReference type="AlphaFoldDB" id="A0A7W5B2U8"/>
<feature type="domain" description="HTH marR-type" evidence="2">
    <location>
        <begin position="3"/>
        <end position="146"/>
    </location>
</feature>
<evidence type="ECO:0000313" key="4">
    <source>
        <dbReference type="Proteomes" id="UP000570361"/>
    </source>
</evidence>
<dbReference type="PANTHER" id="PTHR33164">
    <property type="entry name" value="TRANSCRIPTIONAL REGULATOR, MARR FAMILY"/>
    <property type="match status" value="1"/>
</dbReference>
<dbReference type="GO" id="GO:0003700">
    <property type="term" value="F:DNA-binding transcription factor activity"/>
    <property type="evidence" value="ECO:0007669"/>
    <property type="project" value="InterPro"/>
</dbReference>
<dbReference type="Gene3D" id="1.10.10.10">
    <property type="entry name" value="Winged helix-like DNA-binding domain superfamily/Winged helix DNA-binding domain"/>
    <property type="match status" value="1"/>
</dbReference>
<proteinExistence type="predicted"/>
<organism evidence="3 4">
    <name type="scientific">Paenibacillus phyllosphaerae</name>
    <dbReference type="NCBI Taxonomy" id="274593"/>
    <lineage>
        <taxon>Bacteria</taxon>
        <taxon>Bacillati</taxon>
        <taxon>Bacillota</taxon>
        <taxon>Bacilli</taxon>
        <taxon>Bacillales</taxon>
        <taxon>Paenibacillaceae</taxon>
        <taxon>Paenibacillus</taxon>
    </lineage>
</organism>